<dbReference type="AlphaFoldDB" id="A0A1T5A5B4"/>
<evidence type="ECO:0000256" key="1">
    <source>
        <dbReference type="SAM" id="Phobius"/>
    </source>
</evidence>
<dbReference type="RefSeq" id="WP_079682178.1">
    <property type="nucleotide sequence ID" value="NZ_FUYQ01000002.1"/>
</dbReference>
<dbReference type="EMBL" id="FUYQ01000002">
    <property type="protein sequence ID" value="SKB30136.1"/>
    <property type="molecule type" value="Genomic_DNA"/>
</dbReference>
<gene>
    <name evidence="3" type="ORF">SAMN05660349_00450</name>
</gene>
<evidence type="ECO:0000259" key="2">
    <source>
        <dbReference type="Pfam" id="PF00535"/>
    </source>
</evidence>
<dbReference type="SUPFAM" id="SSF53448">
    <property type="entry name" value="Nucleotide-diphospho-sugar transferases"/>
    <property type="match status" value="1"/>
</dbReference>
<feature type="transmembrane region" description="Helical" evidence="1">
    <location>
        <begin position="260"/>
        <end position="280"/>
    </location>
</feature>
<accession>A0A1T5A5B4</accession>
<keyword evidence="1" id="KW-0812">Transmembrane</keyword>
<feature type="domain" description="Glycosyltransferase 2-like" evidence="2">
    <location>
        <begin position="13"/>
        <end position="189"/>
    </location>
</feature>
<name>A0A1T5A5B4_9BACT</name>
<dbReference type="Pfam" id="PF00535">
    <property type="entry name" value="Glycos_transf_2"/>
    <property type="match status" value="1"/>
</dbReference>
<dbReference type="CDD" id="cd04186">
    <property type="entry name" value="GT_2_like_c"/>
    <property type="match status" value="1"/>
</dbReference>
<dbReference type="PANTHER" id="PTHR43179">
    <property type="entry name" value="RHAMNOSYLTRANSFERASE WBBL"/>
    <property type="match status" value="1"/>
</dbReference>
<sequence length="310" mass="34793">MNNTCSSLLYTVSVIIVNYNTRDYLDNCLRSLFARTKGVSFEVIVIDNASSDDSVRMVKDSYPSVTVIESDRNLGFGAANNRAFDEAKGKYIFFLNPDTVLLNDAVSILATYLDTTPSVALCGGNLYTSDEQPNGSYSLFTHSVLREICIALNIPYSDKGEHFNTGHSKPVGTICGADMMIKRTVFEKVGRFNEIFFMYYEEPDLCSRIKKAGFAVHSVPEARIIHFEGGATHLNTVFDKPSKFFFISSQLAYSKLHLKLLYPVLWAIHFGKSALAYSVYSLKKNQRRKVYWLNYLFTVCGKPLPACASK</sequence>
<organism evidence="3 4">
    <name type="scientific">Parabacteroides chartae</name>
    <dbReference type="NCBI Taxonomy" id="1037355"/>
    <lineage>
        <taxon>Bacteria</taxon>
        <taxon>Pseudomonadati</taxon>
        <taxon>Bacteroidota</taxon>
        <taxon>Bacteroidia</taxon>
        <taxon>Bacteroidales</taxon>
        <taxon>Tannerellaceae</taxon>
        <taxon>Parabacteroides</taxon>
    </lineage>
</organism>
<dbReference type="InterPro" id="IPR001173">
    <property type="entry name" value="Glyco_trans_2-like"/>
</dbReference>
<dbReference type="InterPro" id="IPR029044">
    <property type="entry name" value="Nucleotide-diphossugar_trans"/>
</dbReference>
<dbReference type="Gene3D" id="3.90.550.10">
    <property type="entry name" value="Spore Coat Polysaccharide Biosynthesis Protein SpsA, Chain A"/>
    <property type="match status" value="1"/>
</dbReference>
<dbReference type="Proteomes" id="UP000190852">
    <property type="component" value="Unassembled WGS sequence"/>
</dbReference>
<protein>
    <recommendedName>
        <fullName evidence="2">Glycosyltransferase 2-like domain-containing protein</fullName>
    </recommendedName>
</protein>
<proteinExistence type="predicted"/>
<evidence type="ECO:0000313" key="4">
    <source>
        <dbReference type="Proteomes" id="UP000190852"/>
    </source>
</evidence>
<keyword evidence="4" id="KW-1185">Reference proteome</keyword>
<dbReference type="PANTHER" id="PTHR43179:SF7">
    <property type="entry name" value="RHAMNOSYLTRANSFERASE WBBL"/>
    <property type="match status" value="1"/>
</dbReference>
<keyword evidence="1" id="KW-0472">Membrane</keyword>
<reference evidence="4" key="1">
    <citation type="submission" date="2017-02" db="EMBL/GenBank/DDBJ databases">
        <authorList>
            <person name="Varghese N."/>
            <person name="Submissions S."/>
        </authorList>
    </citation>
    <scope>NUCLEOTIDE SEQUENCE [LARGE SCALE GENOMIC DNA]</scope>
    <source>
        <strain evidence="4">DSM 24967</strain>
    </source>
</reference>
<evidence type="ECO:0000313" key="3">
    <source>
        <dbReference type="EMBL" id="SKB30136.1"/>
    </source>
</evidence>
<keyword evidence="1" id="KW-1133">Transmembrane helix</keyword>